<gene>
    <name evidence="2" type="ORF">JQC75_18290</name>
</gene>
<feature type="region of interest" description="Disordered" evidence="1">
    <location>
        <begin position="36"/>
        <end position="58"/>
    </location>
</feature>
<name>A0ABX7G357_9GAMM</name>
<evidence type="ECO:0008006" key="4">
    <source>
        <dbReference type="Google" id="ProtNLM"/>
    </source>
</evidence>
<dbReference type="EMBL" id="CP069213">
    <property type="protein sequence ID" value="QRH01766.1"/>
    <property type="molecule type" value="Genomic_DNA"/>
</dbReference>
<evidence type="ECO:0000256" key="1">
    <source>
        <dbReference type="SAM" id="MobiDB-lite"/>
    </source>
</evidence>
<reference evidence="2 3" key="1">
    <citation type="journal article" date="2012" name="Antonie Van Leeuwenhoek">
        <title>Shewanella litorisediminis sp. nov., a gammaproteobacterium isolated from a tidal flat sediment.</title>
        <authorList>
            <person name="Lee M.H."/>
            <person name="Yoon J.H."/>
        </authorList>
    </citation>
    <scope>NUCLEOTIDE SEQUENCE [LARGE SCALE GENOMIC DNA]</scope>
    <source>
        <strain evidence="2 3">SMK1-12</strain>
    </source>
</reference>
<dbReference type="PROSITE" id="PS51257">
    <property type="entry name" value="PROKAR_LIPOPROTEIN"/>
    <property type="match status" value="1"/>
</dbReference>
<dbReference type="RefSeq" id="WP_203325437.1">
    <property type="nucleotide sequence ID" value="NZ_CP069213.1"/>
</dbReference>
<dbReference type="Proteomes" id="UP000596252">
    <property type="component" value="Chromosome"/>
</dbReference>
<evidence type="ECO:0000313" key="3">
    <source>
        <dbReference type="Proteomes" id="UP000596252"/>
    </source>
</evidence>
<sequence length="58" mass="6067">MKHAFAALLVIFASGCATTRSEQVATVQAEQSEADIGHKNRSVMPGKAANPRKAVSAL</sequence>
<protein>
    <recommendedName>
        <fullName evidence="4">Lipoprotein</fullName>
    </recommendedName>
</protein>
<keyword evidence="3" id="KW-1185">Reference proteome</keyword>
<organism evidence="2 3">
    <name type="scientific">Shewanella litorisediminis</name>
    <dbReference type="NCBI Taxonomy" id="1173586"/>
    <lineage>
        <taxon>Bacteria</taxon>
        <taxon>Pseudomonadati</taxon>
        <taxon>Pseudomonadota</taxon>
        <taxon>Gammaproteobacteria</taxon>
        <taxon>Alteromonadales</taxon>
        <taxon>Shewanellaceae</taxon>
        <taxon>Shewanella</taxon>
    </lineage>
</organism>
<accession>A0ABX7G357</accession>
<proteinExistence type="predicted"/>
<evidence type="ECO:0000313" key="2">
    <source>
        <dbReference type="EMBL" id="QRH01766.1"/>
    </source>
</evidence>